<evidence type="ECO:0000256" key="1">
    <source>
        <dbReference type="SAM" id="MobiDB-lite"/>
    </source>
</evidence>
<dbReference type="Proteomes" id="UP000507245">
    <property type="component" value="Unassembled WGS sequence"/>
</dbReference>
<proteinExistence type="predicted"/>
<reference evidence="3" key="1">
    <citation type="journal article" date="2020" name="Genome Biol.">
        <title>Gamete binning: chromosome-level and haplotype-resolved genome assembly enabled by high-throughput single-cell sequencing of gamete genomes.</title>
        <authorList>
            <person name="Campoy J.A."/>
            <person name="Sun H."/>
            <person name="Goel M."/>
            <person name="Jiao W.-B."/>
            <person name="Folz-Donahue K."/>
            <person name="Wang N."/>
            <person name="Rubio M."/>
            <person name="Liu C."/>
            <person name="Kukat C."/>
            <person name="Ruiz D."/>
            <person name="Huettel B."/>
            <person name="Schneeberger K."/>
        </authorList>
    </citation>
    <scope>NUCLEOTIDE SEQUENCE [LARGE SCALE GENOMIC DNA]</scope>
    <source>
        <strain evidence="3">cv. Rojo Pasion</strain>
    </source>
</reference>
<keyword evidence="3" id="KW-1185">Reference proteome</keyword>
<organism evidence="2 3">
    <name type="scientific">Prunus armeniaca</name>
    <name type="common">Apricot</name>
    <name type="synonym">Armeniaca vulgaris</name>
    <dbReference type="NCBI Taxonomy" id="36596"/>
    <lineage>
        <taxon>Eukaryota</taxon>
        <taxon>Viridiplantae</taxon>
        <taxon>Streptophyta</taxon>
        <taxon>Embryophyta</taxon>
        <taxon>Tracheophyta</taxon>
        <taxon>Spermatophyta</taxon>
        <taxon>Magnoliopsida</taxon>
        <taxon>eudicotyledons</taxon>
        <taxon>Gunneridae</taxon>
        <taxon>Pentapetalae</taxon>
        <taxon>rosids</taxon>
        <taxon>fabids</taxon>
        <taxon>Rosales</taxon>
        <taxon>Rosaceae</taxon>
        <taxon>Amygdaloideae</taxon>
        <taxon>Amygdaleae</taxon>
        <taxon>Prunus</taxon>
    </lineage>
</organism>
<protein>
    <submittedName>
        <fullName evidence="2">Uncharacterized protein</fullName>
    </submittedName>
</protein>
<dbReference type="EMBL" id="CAEKKB010000008">
    <property type="protein sequence ID" value="CAB4320072.1"/>
    <property type="molecule type" value="Genomic_DNA"/>
</dbReference>
<feature type="region of interest" description="Disordered" evidence="1">
    <location>
        <begin position="80"/>
        <end position="108"/>
    </location>
</feature>
<evidence type="ECO:0000313" key="2">
    <source>
        <dbReference type="EMBL" id="CAB4320072.1"/>
    </source>
</evidence>
<evidence type="ECO:0000313" key="3">
    <source>
        <dbReference type="Proteomes" id="UP000507245"/>
    </source>
</evidence>
<accession>A0A6J5Y695</accession>
<feature type="compositionally biased region" description="Pro residues" evidence="1">
    <location>
        <begin position="98"/>
        <end position="108"/>
    </location>
</feature>
<gene>
    <name evidence="2" type="ORF">ORAREDHAP_LOCUS48500</name>
</gene>
<dbReference type="AlphaFoldDB" id="A0A6J5Y695"/>
<name>A0A6J5Y695_PRUAR</name>
<sequence length="108" mass="11948">MVVVWYERIGCYSHDKRRGELGEVVDLVRCWWSSCGYGWLGLAWVVMVAAGLRGGKRVSAGVEIRTRGESLLCSVEEDGARDGNGPIRGRVWQYHPRPCSPSPSSSPP</sequence>